<protein>
    <recommendedName>
        <fullName evidence="2">Sporulation stage II protein D amidase enhancer LytB N-terminal domain-containing protein</fullName>
    </recommendedName>
</protein>
<dbReference type="NCBIfam" id="TIGR02669">
    <property type="entry name" value="SpoIID_LytB"/>
    <property type="match status" value="1"/>
</dbReference>
<name>A0A1F7KAB0_9BACT</name>
<dbReference type="Pfam" id="PF08486">
    <property type="entry name" value="SpoIID"/>
    <property type="match status" value="1"/>
</dbReference>
<dbReference type="Gene3D" id="6.10.250.3150">
    <property type="match status" value="1"/>
</dbReference>
<comment type="caution">
    <text evidence="3">The sequence shown here is derived from an EMBL/GenBank/DDBJ whole genome shotgun (WGS) entry which is preliminary data.</text>
</comment>
<feature type="coiled-coil region" evidence="1">
    <location>
        <begin position="27"/>
        <end position="82"/>
    </location>
</feature>
<dbReference type="InterPro" id="IPR013486">
    <property type="entry name" value="SpoIID/LytB"/>
</dbReference>
<evidence type="ECO:0000313" key="3">
    <source>
        <dbReference type="EMBL" id="OGK64785.1"/>
    </source>
</evidence>
<evidence type="ECO:0000259" key="2">
    <source>
        <dbReference type="Pfam" id="PF08486"/>
    </source>
</evidence>
<evidence type="ECO:0000256" key="1">
    <source>
        <dbReference type="SAM" id="Coils"/>
    </source>
</evidence>
<proteinExistence type="predicted"/>
<dbReference type="InterPro" id="IPR013693">
    <property type="entry name" value="SpoIID/LytB_N"/>
</dbReference>
<evidence type="ECO:0000313" key="4">
    <source>
        <dbReference type="Proteomes" id="UP000178450"/>
    </source>
</evidence>
<feature type="coiled-coil region" evidence="1">
    <location>
        <begin position="145"/>
        <end position="200"/>
    </location>
</feature>
<accession>A0A1F7KAB0</accession>
<dbReference type="EMBL" id="MGBG01000014">
    <property type="protein sequence ID" value="OGK64785.1"/>
    <property type="molecule type" value="Genomic_DNA"/>
</dbReference>
<reference evidence="3 4" key="1">
    <citation type="journal article" date="2016" name="Nat. Commun.">
        <title>Thousands of microbial genomes shed light on interconnected biogeochemical processes in an aquifer system.</title>
        <authorList>
            <person name="Anantharaman K."/>
            <person name="Brown C.T."/>
            <person name="Hug L.A."/>
            <person name="Sharon I."/>
            <person name="Castelle C.J."/>
            <person name="Probst A.J."/>
            <person name="Thomas B.C."/>
            <person name="Singh A."/>
            <person name="Wilkins M.J."/>
            <person name="Karaoz U."/>
            <person name="Brodie E.L."/>
            <person name="Williams K.H."/>
            <person name="Hubbard S.S."/>
            <person name="Banfield J.F."/>
        </authorList>
    </citation>
    <scope>NUCLEOTIDE SEQUENCE [LARGE SCALE GENOMIC DNA]</scope>
</reference>
<dbReference type="Proteomes" id="UP000178450">
    <property type="component" value="Unassembled WGS sequence"/>
</dbReference>
<organism evidence="3 4">
    <name type="scientific">Candidatus Roizmanbacteria bacterium RIFOXYA1_FULL_41_12</name>
    <dbReference type="NCBI Taxonomy" id="1802082"/>
    <lineage>
        <taxon>Bacteria</taxon>
        <taxon>Candidatus Roizmaniibacteriota</taxon>
    </lineage>
</organism>
<feature type="domain" description="Sporulation stage II protein D amidase enhancer LytB N-terminal" evidence="2">
    <location>
        <begin position="289"/>
        <end position="364"/>
    </location>
</feature>
<sequence>MLKKLVWLLIIITLLVPLATLVRADELEDIEKQLIEVRQLLDESKKATEPLEANLNQVEVSINNAELQIAQKQQDIVRGEADLVKQKEIISERARSYYKQSRGYLGNLLGIVLSKNLPEASRMFFYQQQSLQRDRDTIIKTAFFIRTLEEQRTKLEFLKKELDSEKVYFASEVAKAKDYQSGLEKQIAELSAKQQQLVAQRLASLNIPRSAGTSARGCSDDRSVDPGFSPRIAFFSFGAPHRVGLNQYGARGRAEAGQNRDQILSAYFQNYELTKWDTNTKIRVEGKGEFTLEEYVQHIYEMPEDWPMAALEAQVIAARSYALAYTNNGANEICTTESCQVFGDNPKTGQWAQAVTNTEGLVMTSGGSPIKAWYASTHGGYVFSSGEIWGGETSYTKHATDTTSGGAGSFSDLQSNAYDRSSPWFYCDWGARSQYNNTAWLKTSELADIANVILLARKDPSTGDHLYQTDKAHPYGGEVWNEERVKQELRSRGITPYNNVSGISIAADFGAGKTSGVTVSGDSGSVSFSGEEFKSWFNLRAPANLQIVGPLYNAEQQ</sequence>
<keyword evidence="1" id="KW-0175">Coiled coil</keyword>
<gene>
    <name evidence="3" type="ORF">A2209_00675</name>
</gene>
<dbReference type="AlphaFoldDB" id="A0A1F7KAB0"/>
<dbReference type="GO" id="GO:0030435">
    <property type="term" value="P:sporulation resulting in formation of a cellular spore"/>
    <property type="evidence" value="ECO:0007669"/>
    <property type="project" value="InterPro"/>
</dbReference>